<keyword evidence="2" id="KW-1185">Reference proteome</keyword>
<dbReference type="GO" id="GO:0008168">
    <property type="term" value="F:methyltransferase activity"/>
    <property type="evidence" value="ECO:0007669"/>
    <property type="project" value="UniProtKB-KW"/>
</dbReference>
<name>A0A075JGH2_9MICO</name>
<dbReference type="Gene3D" id="3.40.50.150">
    <property type="entry name" value="Vaccinia Virus protein VP39"/>
    <property type="match status" value="1"/>
</dbReference>
<keyword evidence="1" id="KW-0489">Methyltransferase</keyword>
<dbReference type="eggNOG" id="COG2227">
    <property type="taxonomic scope" value="Bacteria"/>
</dbReference>
<dbReference type="PANTHER" id="PTHR43861">
    <property type="entry name" value="TRANS-ACONITATE 2-METHYLTRANSFERASE-RELATED"/>
    <property type="match status" value="1"/>
</dbReference>
<keyword evidence="1" id="KW-0808">Transferase</keyword>
<dbReference type="InterPro" id="IPR029063">
    <property type="entry name" value="SAM-dependent_MTases_sf"/>
</dbReference>
<dbReference type="Proteomes" id="UP000027986">
    <property type="component" value="Chromosome"/>
</dbReference>
<dbReference type="Pfam" id="PF13489">
    <property type="entry name" value="Methyltransf_23"/>
    <property type="match status" value="1"/>
</dbReference>
<dbReference type="GO" id="GO:0032259">
    <property type="term" value="P:methylation"/>
    <property type="evidence" value="ECO:0007669"/>
    <property type="project" value="UniProtKB-KW"/>
</dbReference>
<dbReference type="EMBL" id="CP008889">
    <property type="protein sequence ID" value="AIF40900.1"/>
    <property type="molecule type" value="Genomic_DNA"/>
</dbReference>
<dbReference type="CDD" id="cd02440">
    <property type="entry name" value="AdoMet_MTases"/>
    <property type="match status" value="1"/>
</dbReference>
<dbReference type="OrthoDB" id="7537532at2"/>
<protein>
    <submittedName>
        <fullName evidence="1">Methyltransferase</fullName>
    </submittedName>
</protein>
<dbReference type="AlphaFoldDB" id="A0A075JGH2"/>
<accession>A0A075JGH2</accession>
<proteinExistence type="predicted"/>
<evidence type="ECO:0000313" key="2">
    <source>
        <dbReference type="Proteomes" id="UP000027986"/>
    </source>
</evidence>
<dbReference type="KEGG" id="dni:HX89_08030"/>
<sequence length="275" mass="29621">MCGGPCTDLPLGGSVLDACTRCGHLRRDLDRAPARHRDHAYGGDPTLDAARLRLTHRALVADGAPASVFEIGYGAGGLLRAFHDAGARVAGADPDQLERDVDTVVVAHARLHACGIEDVPVGEPSVDLVYGIHVLEHVVDPIETLRRTHTLLRPGGSAHFFTPAGDWAGLRLASDGWWMLEDPTHVRFFTADSLVRAAREAGFDDVEIRRPPLDSLVHDAASTVRRVRPAPRPQGVLTQRSTLALAGATLPLTLAARALVPRLRPTLHLVARRPE</sequence>
<organism evidence="1 2">
    <name type="scientific">Dermacoccus nishinomiyaensis</name>
    <dbReference type="NCBI Taxonomy" id="1274"/>
    <lineage>
        <taxon>Bacteria</taxon>
        <taxon>Bacillati</taxon>
        <taxon>Actinomycetota</taxon>
        <taxon>Actinomycetes</taxon>
        <taxon>Micrococcales</taxon>
        <taxon>Dermacoccaceae</taxon>
        <taxon>Dermacoccus</taxon>
    </lineage>
</organism>
<gene>
    <name evidence="1" type="ORF">HX89_08030</name>
</gene>
<evidence type="ECO:0000313" key="1">
    <source>
        <dbReference type="EMBL" id="AIF40900.1"/>
    </source>
</evidence>
<dbReference type="HOGENOM" id="CLU_1010923_0_0_11"/>
<reference evidence="1 2" key="1">
    <citation type="submission" date="2014-07" db="EMBL/GenBank/DDBJ databases">
        <title>Genome Sequencing of Dermacoccus nishinomiyaensis.</title>
        <authorList>
            <person name="Hong K.W."/>
            <person name="Chan K.G."/>
        </authorList>
    </citation>
    <scope>NUCLEOTIDE SEQUENCE [LARGE SCALE GENOMIC DNA]</scope>
    <source>
        <strain evidence="1 2">M25</strain>
    </source>
</reference>
<dbReference type="SUPFAM" id="SSF53335">
    <property type="entry name" value="S-adenosyl-L-methionine-dependent methyltransferases"/>
    <property type="match status" value="1"/>
</dbReference>